<proteinExistence type="predicted"/>
<dbReference type="InterPro" id="IPR022894">
    <property type="entry name" value="Oligoribonuclease"/>
</dbReference>
<gene>
    <name evidence="2" type="ORF">MCOR_23120</name>
</gene>
<sequence>MIKEIFDNLGDLAGVDNNNKDKKSAEILLKVKNMITDRHVVNNCLKSMLEKWWADCLPPIIDNFNTFSDDLKKSIIDINHFKCNLHVLVNLGSQAEIALKGWAKAIILRNTFDWGVASTPDFIRATTKLCVPGADQKSGYGFLFETYLKSCVPPVKLHMSTFYGHRINILFSMTAAVCYHNDQIKDFLSTYFEEKSSNKLVSCVSHYVNNKVYVAGCRALSIIDKLLTGPLWKQIESTKHILDLSMWLTFGNFLDAFSRDSSDLLKGTILFPEFTKQDEIFDRLFSVQDEQLNILTAEALQILCTNFMIVVSRQLVDYLPGGKFSIDSSPNFEKLKENSITVSPTNIDSERDFANLDRLRREKPNANTIALEGIILFTNNKTLNWLDNLDADKKTAVFKMARENAPKMLQHYKEQKHILQQKHIEILQKKKDEAISKQQRKNDEIIKIKEDIDTY</sequence>
<organism evidence="2 3">
    <name type="scientific">Mytilus coruscus</name>
    <name type="common">Sea mussel</name>
    <dbReference type="NCBI Taxonomy" id="42192"/>
    <lineage>
        <taxon>Eukaryota</taxon>
        <taxon>Metazoa</taxon>
        <taxon>Spiralia</taxon>
        <taxon>Lophotrochozoa</taxon>
        <taxon>Mollusca</taxon>
        <taxon>Bivalvia</taxon>
        <taxon>Autobranchia</taxon>
        <taxon>Pteriomorphia</taxon>
        <taxon>Mytilida</taxon>
        <taxon>Mytiloidea</taxon>
        <taxon>Mytilidae</taxon>
        <taxon>Mytilinae</taxon>
        <taxon>Mytilus</taxon>
    </lineage>
</organism>
<dbReference type="AlphaFoldDB" id="A0A6J8BYK5"/>
<keyword evidence="1" id="KW-0540">Nuclease</keyword>
<keyword evidence="3" id="KW-1185">Reference proteome</keyword>
<dbReference type="EMBL" id="CACVKT020004042">
    <property type="protein sequence ID" value="CAC5387839.1"/>
    <property type="molecule type" value="Genomic_DNA"/>
</dbReference>
<dbReference type="PANTHER" id="PTHR11046:SF29">
    <property type="match status" value="1"/>
</dbReference>
<dbReference type="PANTHER" id="PTHR11046">
    <property type="entry name" value="OLIGORIBONUCLEASE, MITOCHONDRIAL"/>
    <property type="match status" value="1"/>
</dbReference>
<name>A0A6J8BYK5_MYTCO</name>
<accession>A0A6J8BYK5</accession>
<protein>
    <submittedName>
        <fullName evidence="2">Uncharacterized protein</fullName>
    </submittedName>
</protein>
<dbReference type="GO" id="GO:0000175">
    <property type="term" value="F:3'-5'-RNA exonuclease activity"/>
    <property type="evidence" value="ECO:0007669"/>
    <property type="project" value="InterPro"/>
</dbReference>
<keyword evidence="1" id="KW-0378">Hydrolase</keyword>
<dbReference type="OrthoDB" id="6414146at2759"/>
<evidence type="ECO:0000313" key="3">
    <source>
        <dbReference type="Proteomes" id="UP000507470"/>
    </source>
</evidence>
<reference evidence="2 3" key="1">
    <citation type="submission" date="2020-06" db="EMBL/GenBank/DDBJ databases">
        <authorList>
            <person name="Li R."/>
            <person name="Bekaert M."/>
        </authorList>
    </citation>
    <scope>NUCLEOTIDE SEQUENCE [LARGE SCALE GENOMIC DNA]</scope>
    <source>
        <strain evidence="3">wild</strain>
    </source>
</reference>
<dbReference type="Proteomes" id="UP000507470">
    <property type="component" value="Unassembled WGS sequence"/>
</dbReference>
<evidence type="ECO:0000313" key="2">
    <source>
        <dbReference type="EMBL" id="CAC5387839.1"/>
    </source>
</evidence>
<evidence type="ECO:0000256" key="1">
    <source>
        <dbReference type="ARBA" id="ARBA00022722"/>
    </source>
</evidence>